<dbReference type="SMART" id="SM00086">
    <property type="entry name" value="PAC"/>
    <property type="match status" value="2"/>
</dbReference>
<dbReference type="InterPro" id="IPR035965">
    <property type="entry name" value="PAS-like_dom_sf"/>
</dbReference>
<dbReference type="Pfam" id="PF13426">
    <property type="entry name" value="PAS_9"/>
    <property type="match status" value="1"/>
</dbReference>
<dbReference type="EMBL" id="PSNY01000001">
    <property type="protein sequence ID" value="PPE71527.1"/>
    <property type="molecule type" value="Genomic_DNA"/>
</dbReference>
<dbReference type="InterPro" id="IPR001610">
    <property type="entry name" value="PAC"/>
</dbReference>
<feature type="domain" description="PAC" evidence="3">
    <location>
        <begin position="91"/>
        <end position="143"/>
    </location>
</feature>
<comment type="caution">
    <text evidence="6">The sequence shown here is derived from an EMBL/GenBank/DDBJ whole genome shotgun (WGS) entry which is preliminary data.</text>
</comment>
<evidence type="ECO:0000259" key="3">
    <source>
        <dbReference type="PROSITE" id="PS50113"/>
    </source>
</evidence>
<dbReference type="PROSITE" id="PS50887">
    <property type="entry name" value="GGDEF"/>
    <property type="match status" value="1"/>
</dbReference>
<proteinExistence type="predicted"/>
<comment type="catalytic activity">
    <reaction evidence="1">
        <text>3',3'-c-di-GMP + H2O = 5'-phosphoguanylyl(3'-&gt;5')guanosine + H(+)</text>
        <dbReference type="Rhea" id="RHEA:24902"/>
        <dbReference type="ChEBI" id="CHEBI:15377"/>
        <dbReference type="ChEBI" id="CHEBI:15378"/>
        <dbReference type="ChEBI" id="CHEBI:58754"/>
        <dbReference type="ChEBI" id="CHEBI:58805"/>
        <dbReference type="EC" id="3.1.4.52"/>
    </reaction>
    <physiologicalReaction direction="left-to-right" evidence="1">
        <dbReference type="Rhea" id="RHEA:24903"/>
    </physiologicalReaction>
</comment>
<evidence type="ECO:0000259" key="4">
    <source>
        <dbReference type="PROSITE" id="PS50883"/>
    </source>
</evidence>
<accession>A0A2S5T9J0</accession>
<sequence>MAATETPDQASFATQVPAELLRLVANNVPALIAYYDSRDFRCLFANKQYAHSFGWDEDNILGRTFAEVIGEEATHEIQPYVERVLGLREAVSYERRRLLPDGQPQWIEVSLLPHLTADDRLVGAFVLIVDITRHRLAEQAMRESEERLAKFMQASMEGVVFHQDGIITDANPPICRLIGYTLEELLGRHTLEFVPPEYHAKVQALWHNAEDATYESEVITRDGTRVPVEFIGRTMVRNGERLRMSIVRDIRDRHAAQARIHYLAHHDALTGLPNRMSFMEDLDYRMSMARSTDEQLALLFIDLDDFKRVNDSLGHLAGDKLLQTIALRITSALRATDRVARFGGDEFMVLLPHARLRQDVEDVARKLLATIEAPVDADGRVICVTPSIGIALFPADARSPAELIKHADSAMYLAKSRGRANYQFFDRSVVQTAYDALVLESQLVQALERQEFVLHFQPQVRLQDQRLVGAEALLRWNHPQHGLLYPDRFIPVAEQQRLMLPLGQWVLREAVRCARRWEEAGHARLPIAVNLTTVQFKSVGFVEAVEQVLREEGVPGQALELELSERMLMDDLPDVSQKLARLKALGICISVDDFGTGYFSLRHLKELPIDKVKIDRSFVRDLPDAQDAAAIVRAIVQMAHSLGQTVIAEGVETPRQQEFLRAQGCEDVQGDLISGPLSAAAFESWMRSRPA</sequence>
<dbReference type="InterPro" id="IPR000700">
    <property type="entry name" value="PAS-assoc_C"/>
</dbReference>
<dbReference type="InterPro" id="IPR001633">
    <property type="entry name" value="EAL_dom"/>
</dbReference>
<organism evidence="6 8">
    <name type="scientific">Caldimonas thermodepolymerans</name>
    <dbReference type="NCBI Taxonomy" id="215580"/>
    <lineage>
        <taxon>Bacteria</taxon>
        <taxon>Pseudomonadati</taxon>
        <taxon>Pseudomonadota</taxon>
        <taxon>Betaproteobacteria</taxon>
        <taxon>Burkholderiales</taxon>
        <taxon>Sphaerotilaceae</taxon>
        <taxon>Caldimonas</taxon>
    </lineage>
</organism>
<feature type="domain" description="EAL" evidence="4">
    <location>
        <begin position="436"/>
        <end position="690"/>
    </location>
</feature>
<evidence type="ECO:0000256" key="1">
    <source>
        <dbReference type="ARBA" id="ARBA00051114"/>
    </source>
</evidence>
<dbReference type="PANTHER" id="PTHR44757">
    <property type="entry name" value="DIGUANYLATE CYCLASE DGCP"/>
    <property type="match status" value="1"/>
</dbReference>
<dbReference type="InterPro" id="IPR000160">
    <property type="entry name" value="GGDEF_dom"/>
</dbReference>
<dbReference type="SUPFAM" id="SSF141868">
    <property type="entry name" value="EAL domain-like"/>
    <property type="match status" value="1"/>
</dbReference>
<dbReference type="EMBL" id="SLXF01000002">
    <property type="protein sequence ID" value="TCP08617.1"/>
    <property type="molecule type" value="Genomic_DNA"/>
</dbReference>
<dbReference type="Proteomes" id="UP000239406">
    <property type="component" value="Unassembled WGS sequence"/>
</dbReference>
<dbReference type="SMART" id="SM00267">
    <property type="entry name" value="GGDEF"/>
    <property type="match status" value="1"/>
</dbReference>
<dbReference type="Gene3D" id="3.30.70.270">
    <property type="match status" value="1"/>
</dbReference>
<dbReference type="Proteomes" id="UP000294772">
    <property type="component" value="Unassembled WGS sequence"/>
</dbReference>
<dbReference type="SUPFAM" id="SSF55785">
    <property type="entry name" value="PYP-like sensor domain (PAS domain)"/>
    <property type="match status" value="2"/>
</dbReference>
<feature type="domain" description="GGDEF" evidence="5">
    <location>
        <begin position="294"/>
        <end position="427"/>
    </location>
</feature>
<dbReference type="SMART" id="SM00091">
    <property type="entry name" value="PAS"/>
    <property type="match status" value="2"/>
</dbReference>
<reference evidence="6 8" key="1">
    <citation type="submission" date="2018-02" db="EMBL/GenBank/DDBJ databases">
        <title>Reclassifiation of [Polyangium] brachysporum DSM 7029 as Guopingzhaonella breviflexa gen. nov., sp. nov., a member of the family Comamonadaceae.</title>
        <authorList>
            <person name="Tang B."/>
        </authorList>
    </citation>
    <scope>NUCLEOTIDE SEQUENCE [LARGE SCALE GENOMIC DNA]</scope>
    <source>
        <strain evidence="6 8">DSM 15344</strain>
    </source>
</reference>
<dbReference type="Pfam" id="PF08448">
    <property type="entry name" value="PAS_4"/>
    <property type="match status" value="1"/>
</dbReference>
<evidence type="ECO:0000313" key="6">
    <source>
        <dbReference type="EMBL" id="PPE71527.1"/>
    </source>
</evidence>
<dbReference type="OrthoDB" id="9813903at2"/>
<dbReference type="PROSITE" id="PS50883">
    <property type="entry name" value="EAL"/>
    <property type="match status" value="1"/>
</dbReference>
<dbReference type="InterPro" id="IPR052155">
    <property type="entry name" value="Biofilm_reg_signaling"/>
</dbReference>
<dbReference type="InterPro" id="IPR013656">
    <property type="entry name" value="PAS_4"/>
</dbReference>
<dbReference type="FunFam" id="3.20.20.450:FF:000001">
    <property type="entry name" value="Cyclic di-GMP phosphodiesterase yahA"/>
    <property type="match status" value="1"/>
</dbReference>
<dbReference type="InterPro" id="IPR000014">
    <property type="entry name" value="PAS"/>
</dbReference>
<dbReference type="FunFam" id="3.30.70.270:FF:000001">
    <property type="entry name" value="Diguanylate cyclase domain protein"/>
    <property type="match status" value="1"/>
</dbReference>
<dbReference type="SUPFAM" id="SSF55073">
    <property type="entry name" value="Nucleotide cyclase"/>
    <property type="match status" value="1"/>
</dbReference>
<dbReference type="Gene3D" id="3.30.450.20">
    <property type="entry name" value="PAS domain"/>
    <property type="match status" value="2"/>
</dbReference>
<dbReference type="CDD" id="cd00130">
    <property type="entry name" value="PAS"/>
    <property type="match status" value="2"/>
</dbReference>
<dbReference type="PROSITE" id="PS50113">
    <property type="entry name" value="PAC"/>
    <property type="match status" value="1"/>
</dbReference>
<dbReference type="SMART" id="SM00052">
    <property type="entry name" value="EAL"/>
    <property type="match status" value="1"/>
</dbReference>
<dbReference type="GO" id="GO:0071732">
    <property type="term" value="P:cellular response to nitric oxide"/>
    <property type="evidence" value="ECO:0007669"/>
    <property type="project" value="UniProtKB-ARBA"/>
</dbReference>
<dbReference type="Pfam" id="PF00990">
    <property type="entry name" value="GGDEF"/>
    <property type="match status" value="1"/>
</dbReference>
<evidence type="ECO:0000313" key="9">
    <source>
        <dbReference type="Proteomes" id="UP000294772"/>
    </source>
</evidence>
<dbReference type="CDD" id="cd01948">
    <property type="entry name" value="EAL"/>
    <property type="match status" value="1"/>
</dbReference>
<dbReference type="PANTHER" id="PTHR44757:SF2">
    <property type="entry name" value="BIOFILM ARCHITECTURE MAINTENANCE PROTEIN MBAA"/>
    <property type="match status" value="1"/>
</dbReference>
<dbReference type="NCBIfam" id="TIGR00254">
    <property type="entry name" value="GGDEF"/>
    <property type="match status" value="1"/>
</dbReference>
<evidence type="ECO:0000313" key="7">
    <source>
        <dbReference type="EMBL" id="TCP08617.1"/>
    </source>
</evidence>
<dbReference type="PROSITE" id="PS50112">
    <property type="entry name" value="PAS"/>
    <property type="match status" value="2"/>
</dbReference>
<dbReference type="AlphaFoldDB" id="A0A2S5T9J0"/>
<dbReference type="InterPro" id="IPR043128">
    <property type="entry name" value="Rev_trsase/Diguanyl_cyclase"/>
</dbReference>
<protein>
    <submittedName>
        <fullName evidence="6">GGDEF domain-containing protein</fullName>
    </submittedName>
    <submittedName>
        <fullName evidence="7">PAS domain S-box-containing protein/diguanylate cyclase (GGDEF)-like protein</fullName>
    </submittedName>
</protein>
<dbReference type="NCBIfam" id="TIGR00229">
    <property type="entry name" value="sensory_box"/>
    <property type="match status" value="2"/>
</dbReference>
<dbReference type="Gene3D" id="3.20.20.450">
    <property type="entry name" value="EAL domain"/>
    <property type="match status" value="1"/>
</dbReference>
<reference evidence="7 9" key="2">
    <citation type="submission" date="2019-03" db="EMBL/GenBank/DDBJ databases">
        <title>Genomic Encyclopedia of Type Strains, Phase IV (KMG-IV): sequencing the most valuable type-strain genomes for metagenomic binning, comparative biology and taxonomic classification.</title>
        <authorList>
            <person name="Goeker M."/>
        </authorList>
    </citation>
    <scope>NUCLEOTIDE SEQUENCE [LARGE SCALE GENOMIC DNA]</scope>
    <source>
        <strain evidence="7 9">DSM 15264</strain>
    </source>
</reference>
<name>A0A2S5T9J0_9BURK</name>
<dbReference type="CDD" id="cd01949">
    <property type="entry name" value="GGDEF"/>
    <property type="match status" value="1"/>
</dbReference>
<feature type="domain" description="PAS" evidence="2">
    <location>
        <begin position="17"/>
        <end position="88"/>
    </location>
</feature>
<evidence type="ECO:0000259" key="5">
    <source>
        <dbReference type="PROSITE" id="PS50887"/>
    </source>
</evidence>
<dbReference type="GO" id="GO:0071111">
    <property type="term" value="F:cyclic-guanylate-specific phosphodiesterase activity"/>
    <property type="evidence" value="ECO:0007669"/>
    <property type="project" value="UniProtKB-EC"/>
</dbReference>
<dbReference type="InterPro" id="IPR035919">
    <property type="entry name" value="EAL_sf"/>
</dbReference>
<dbReference type="RefSeq" id="WP_104355719.1">
    <property type="nucleotide sequence ID" value="NZ_CALFFA010000001.1"/>
</dbReference>
<evidence type="ECO:0000313" key="8">
    <source>
        <dbReference type="Proteomes" id="UP000239406"/>
    </source>
</evidence>
<evidence type="ECO:0000259" key="2">
    <source>
        <dbReference type="PROSITE" id="PS50112"/>
    </source>
</evidence>
<dbReference type="Pfam" id="PF00563">
    <property type="entry name" value="EAL"/>
    <property type="match status" value="1"/>
</dbReference>
<gene>
    <name evidence="6" type="ORF">C1702_00560</name>
    <name evidence="7" type="ORF">EV676_102125</name>
</gene>
<dbReference type="InterPro" id="IPR029787">
    <property type="entry name" value="Nucleotide_cyclase"/>
</dbReference>
<feature type="domain" description="PAS" evidence="2">
    <location>
        <begin position="144"/>
        <end position="213"/>
    </location>
</feature>
<keyword evidence="8" id="KW-1185">Reference proteome</keyword>